<organism evidence="1">
    <name type="scientific">Hexamita inflata</name>
    <dbReference type="NCBI Taxonomy" id="28002"/>
    <lineage>
        <taxon>Eukaryota</taxon>
        <taxon>Metamonada</taxon>
        <taxon>Diplomonadida</taxon>
        <taxon>Hexamitidae</taxon>
        <taxon>Hexamitinae</taxon>
        <taxon>Hexamita</taxon>
    </lineage>
</organism>
<evidence type="ECO:0000313" key="2">
    <source>
        <dbReference type="EMBL" id="CAL6109983.1"/>
    </source>
</evidence>
<reference evidence="1" key="1">
    <citation type="submission" date="2023-06" db="EMBL/GenBank/DDBJ databases">
        <authorList>
            <person name="Kurt Z."/>
        </authorList>
    </citation>
    <scope>NUCLEOTIDE SEQUENCE</scope>
</reference>
<evidence type="ECO:0000313" key="1">
    <source>
        <dbReference type="EMBL" id="CAI9921403.1"/>
    </source>
</evidence>
<keyword evidence="3" id="KW-1185">Reference proteome</keyword>
<dbReference type="EMBL" id="CATOUU010000222">
    <property type="protein sequence ID" value="CAI9921403.1"/>
    <property type="molecule type" value="Genomic_DNA"/>
</dbReference>
<accession>A0AA86TT91</accession>
<name>A0AA86TT91_9EUKA</name>
<dbReference type="Proteomes" id="UP001642409">
    <property type="component" value="Unassembled WGS sequence"/>
</dbReference>
<gene>
    <name evidence="2" type="ORF">HINF_LOCUS75703</name>
    <name evidence="1" type="ORF">HINF_LOCUS9048</name>
</gene>
<reference evidence="2 3" key="2">
    <citation type="submission" date="2024-07" db="EMBL/GenBank/DDBJ databases">
        <authorList>
            <person name="Akdeniz Z."/>
        </authorList>
    </citation>
    <scope>NUCLEOTIDE SEQUENCE [LARGE SCALE GENOMIC DNA]</scope>
</reference>
<proteinExistence type="predicted"/>
<protein>
    <submittedName>
        <fullName evidence="2">Hypothetical_protein</fullName>
    </submittedName>
</protein>
<evidence type="ECO:0000313" key="3">
    <source>
        <dbReference type="Proteomes" id="UP001642409"/>
    </source>
</evidence>
<dbReference type="EMBL" id="CAXDID020000679">
    <property type="protein sequence ID" value="CAL6109983.1"/>
    <property type="molecule type" value="Genomic_DNA"/>
</dbReference>
<dbReference type="AlphaFoldDB" id="A0AA86TT91"/>
<sequence length="312" mass="36027">MRAPLWFFGEAHSAGSRAYLASFRTYLAVQSHSKLPQDSKGVRRLKLRSRRQMTLGKLPPACLNDMQQYMNILVLKSNLKYFRIFTKFSFFDASEMLDKQGRCGNALSIQTFHKASLCFSLCHQAAIGENANLKRRPMCVRGFSELPKRNVAFRRVRIPFARRDAFARLHLKDVNVDLRHRLPECAERENWPGAMAVLERQMRWCSLSDEDLRQITWLSTQPAKLIEEFRTAPEATSKQMANRNVCDMFRRTRLLVFVWNVVSKSHSVRKSSLERPVLRQALLKAVGKQSATQSQDWSPATKQRCAISMSLE</sequence>
<comment type="caution">
    <text evidence="1">The sequence shown here is derived from an EMBL/GenBank/DDBJ whole genome shotgun (WGS) entry which is preliminary data.</text>
</comment>